<keyword evidence="3" id="KW-1185">Reference proteome</keyword>
<evidence type="ECO:0000313" key="2">
    <source>
        <dbReference type="EMBL" id="EOS13713.1"/>
    </source>
</evidence>
<name>R9I9W3_9BACT</name>
<gene>
    <name evidence="2" type="ORF">C802_01556</name>
</gene>
<organism evidence="2 3">
    <name type="scientific">Phocaeicola sartorii</name>
    <dbReference type="NCBI Taxonomy" id="671267"/>
    <lineage>
        <taxon>Bacteria</taxon>
        <taxon>Pseudomonadati</taxon>
        <taxon>Bacteroidota</taxon>
        <taxon>Bacteroidia</taxon>
        <taxon>Bacteroidales</taxon>
        <taxon>Bacteroidaceae</taxon>
        <taxon>Phocaeicola</taxon>
    </lineage>
</organism>
<evidence type="ECO:0000313" key="3">
    <source>
        <dbReference type="Proteomes" id="UP000014200"/>
    </source>
</evidence>
<keyword evidence="1" id="KW-0472">Membrane</keyword>
<keyword evidence="1" id="KW-1133">Transmembrane helix</keyword>
<dbReference type="STRING" id="1235788.C802_01556"/>
<dbReference type="Proteomes" id="UP000014200">
    <property type="component" value="Unassembled WGS sequence"/>
</dbReference>
<comment type="caution">
    <text evidence="2">The sequence shown here is derived from an EMBL/GenBank/DDBJ whole genome shotgun (WGS) entry which is preliminary data.</text>
</comment>
<reference evidence="2 3" key="1">
    <citation type="submission" date="2013-04" db="EMBL/GenBank/DDBJ databases">
        <title>The Genome Sequence of Bacteroides massiliensis dnLKV3.</title>
        <authorList>
            <consortium name="The Broad Institute Genomics Platform"/>
            <consortium name="The Broad Institute Genome Sequencing Center for Infectious Disease"/>
            <person name="Earl A."/>
            <person name="Xavier R."/>
            <person name="Kuhn K."/>
            <person name="Stappenbeck T."/>
            <person name="Walker B."/>
            <person name="Young S."/>
            <person name="Zeng Q."/>
            <person name="Gargeya S."/>
            <person name="Fitzgerald M."/>
            <person name="Haas B."/>
            <person name="Abouelleil A."/>
            <person name="Allen A.W."/>
            <person name="Alvarado L."/>
            <person name="Arachchi H.M."/>
            <person name="Berlin A.M."/>
            <person name="Chapman S.B."/>
            <person name="Gainer-Dewar J."/>
            <person name="Goldberg J."/>
            <person name="Griggs A."/>
            <person name="Gujja S."/>
            <person name="Hansen M."/>
            <person name="Howarth C."/>
            <person name="Imamovic A."/>
            <person name="Ireland A."/>
            <person name="Larimer J."/>
            <person name="McCowan C."/>
            <person name="Murphy C."/>
            <person name="Pearson M."/>
            <person name="Poon T.W."/>
            <person name="Priest M."/>
            <person name="Roberts A."/>
            <person name="Saif S."/>
            <person name="Shea T."/>
            <person name="Sisk P."/>
            <person name="Sykes S."/>
            <person name="Wortman J."/>
            <person name="Nusbaum C."/>
            <person name="Birren B."/>
        </authorList>
    </citation>
    <scope>NUCLEOTIDE SEQUENCE [LARGE SCALE GENOMIC DNA]</scope>
    <source>
        <strain evidence="3">dnLKV3</strain>
    </source>
</reference>
<proteinExistence type="predicted"/>
<dbReference type="AlphaFoldDB" id="R9I9W3"/>
<keyword evidence="1" id="KW-0812">Transmembrane</keyword>
<protein>
    <submittedName>
        <fullName evidence="2">Uncharacterized protein</fullName>
    </submittedName>
</protein>
<evidence type="ECO:0000256" key="1">
    <source>
        <dbReference type="SAM" id="Phobius"/>
    </source>
</evidence>
<sequence length="323" mass="38308">MRQRRSYIIIIIIIFTLGVIAGYFIRQNKYHALFPNDYKFNRQSSSYTIMETDSNFIKIHQPQTTRNGIEFKIDVLEPDFIPNISPLVVFIDKQEKRDREYFYDLNFIRNKILIRNSDINKENSILRIGYYKYEDIYSSKKCHFYCRSYEIQKKQEKIFWIARYTKDDPIRKDGQIIFHTVVEVEMPSYVYGYDIDETFNGFKDNNNTPLSGYNFLKLKNGSSYSGNLSKGYFEGEGIFVDSLLKKTYTGNFTQGTLKRDSIINGSRVVKITEYPLLSIKYPVDHKYREELYQTNSVTIKRTSYYYSPAGNYKKEESLRGEDE</sequence>
<feature type="transmembrane region" description="Helical" evidence="1">
    <location>
        <begin position="7"/>
        <end position="25"/>
    </location>
</feature>
<accession>R9I9W3</accession>
<dbReference type="PATRIC" id="fig|1235788.3.peg.1591"/>
<dbReference type="RefSeq" id="WP_016275964.1">
    <property type="nucleotide sequence ID" value="NZ_JABVZU010000003.1"/>
</dbReference>
<dbReference type="EMBL" id="ASSP01000009">
    <property type="protein sequence ID" value="EOS13713.1"/>
    <property type="molecule type" value="Genomic_DNA"/>
</dbReference>
<dbReference type="HOGENOM" id="CLU_859586_0_0_10"/>
<dbReference type="GeneID" id="82154670"/>